<evidence type="ECO:0000256" key="1">
    <source>
        <dbReference type="SAM" id="SignalP"/>
    </source>
</evidence>
<protein>
    <submittedName>
        <fullName evidence="2">Uncharacterized protein</fullName>
    </submittedName>
</protein>
<organism evidence="2 3">
    <name type="scientific">Zizania palustris</name>
    <name type="common">Northern wild rice</name>
    <dbReference type="NCBI Taxonomy" id="103762"/>
    <lineage>
        <taxon>Eukaryota</taxon>
        <taxon>Viridiplantae</taxon>
        <taxon>Streptophyta</taxon>
        <taxon>Embryophyta</taxon>
        <taxon>Tracheophyta</taxon>
        <taxon>Spermatophyta</taxon>
        <taxon>Magnoliopsida</taxon>
        <taxon>Liliopsida</taxon>
        <taxon>Poales</taxon>
        <taxon>Poaceae</taxon>
        <taxon>BOP clade</taxon>
        <taxon>Oryzoideae</taxon>
        <taxon>Oryzeae</taxon>
        <taxon>Zizaniinae</taxon>
        <taxon>Zizania</taxon>
    </lineage>
</organism>
<name>A0A8J5WRW5_ZIZPA</name>
<sequence length="129" mass="13309">MPPNVMRRLDLLAAVILAALAAGGGGSVTAAVAAGKYDATASRPWGSYSYGRDAHAAAKVVATLQAVEDVVAPEFFPVELVGGGKNDYISFPSIYDGSTPACSPHCANPPGKGGYISRCIYYNHCSSNQ</sequence>
<keyword evidence="1" id="KW-0732">Signal</keyword>
<dbReference type="Proteomes" id="UP000729402">
    <property type="component" value="Unassembled WGS sequence"/>
</dbReference>
<reference evidence="2" key="1">
    <citation type="journal article" date="2021" name="bioRxiv">
        <title>Whole Genome Assembly and Annotation of Northern Wild Rice, Zizania palustris L., Supports a Whole Genome Duplication in the Zizania Genus.</title>
        <authorList>
            <person name="Haas M."/>
            <person name="Kono T."/>
            <person name="Macchietto M."/>
            <person name="Millas R."/>
            <person name="McGilp L."/>
            <person name="Shao M."/>
            <person name="Duquette J."/>
            <person name="Hirsch C.N."/>
            <person name="Kimball J."/>
        </authorList>
    </citation>
    <scope>NUCLEOTIDE SEQUENCE</scope>
    <source>
        <tissue evidence="2">Fresh leaf tissue</tissue>
    </source>
</reference>
<dbReference type="EMBL" id="JAAALK010000080">
    <property type="protein sequence ID" value="KAG8093064.1"/>
    <property type="molecule type" value="Genomic_DNA"/>
</dbReference>
<feature type="chain" id="PRO_5035313703" evidence="1">
    <location>
        <begin position="22"/>
        <end position="129"/>
    </location>
</feature>
<evidence type="ECO:0000313" key="3">
    <source>
        <dbReference type="Proteomes" id="UP000729402"/>
    </source>
</evidence>
<comment type="caution">
    <text evidence="2">The sequence shown here is derived from an EMBL/GenBank/DDBJ whole genome shotgun (WGS) entry which is preliminary data.</text>
</comment>
<feature type="signal peptide" evidence="1">
    <location>
        <begin position="1"/>
        <end position="21"/>
    </location>
</feature>
<keyword evidence="3" id="KW-1185">Reference proteome</keyword>
<evidence type="ECO:0000313" key="2">
    <source>
        <dbReference type="EMBL" id="KAG8093064.1"/>
    </source>
</evidence>
<accession>A0A8J5WRW5</accession>
<dbReference type="AlphaFoldDB" id="A0A8J5WRW5"/>
<gene>
    <name evidence="2" type="ORF">GUJ93_ZPchr0012g21989</name>
</gene>
<reference evidence="2" key="2">
    <citation type="submission" date="2021-02" db="EMBL/GenBank/DDBJ databases">
        <authorList>
            <person name="Kimball J.A."/>
            <person name="Haas M.W."/>
            <person name="Macchietto M."/>
            <person name="Kono T."/>
            <person name="Duquette J."/>
            <person name="Shao M."/>
        </authorList>
    </citation>
    <scope>NUCLEOTIDE SEQUENCE</scope>
    <source>
        <tissue evidence="2">Fresh leaf tissue</tissue>
    </source>
</reference>
<proteinExistence type="predicted"/>